<feature type="compositionally biased region" description="Polar residues" evidence="1">
    <location>
        <begin position="533"/>
        <end position="544"/>
    </location>
</feature>
<organism evidence="2 3">
    <name type="scientific">Natrialba chahannaoensis JCM 10990</name>
    <dbReference type="NCBI Taxonomy" id="1227492"/>
    <lineage>
        <taxon>Archaea</taxon>
        <taxon>Methanobacteriati</taxon>
        <taxon>Methanobacteriota</taxon>
        <taxon>Stenosarchaea group</taxon>
        <taxon>Halobacteria</taxon>
        <taxon>Halobacteriales</taxon>
        <taxon>Natrialbaceae</taxon>
        <taxon>Natrialba</taxon>
    </lineage>
</organism>
<protein>
    <submittedName>
        <fullName evidence="2">Uncharacterized protein</fullName>
    </submittedName>
</protein>
<evidence type="ECO:0000313" key="3">
    <source>
        <dbReference type="Proteomes" id="UP000011693"/>
    </source>
</evidence>
<dbReference type="RefSeq" id="WP_006168547.1">
    <property type="nucleotide sequence ID" value="NZ_AOIN01000080.1"/>
</dbReference>
<dbReference type="STRING" id="1227492.C482_15301"/>
<dbReference type="Gene3D" id="3.40.50.300">
    <property type="entry name" value="P-loop containing nucleotide triphosphate hydrolases"/>
    <property type="match status" value="1"/>
</dbReference>
<dbReference type="InterPro" id="IPR027417">
    <property type="entry name" value="P-loop_NTPase"/>
</dbReference>
<feature type="region of interest" description="Disordered" evidence="1">
    <location>
        <begin position="256"/>
        <end position="276"/>
    </location>
</feature>
<sequence>MAATADPEAPNPPSHYVERAEAGDETWLEDAIEDYLGIRVSEAQAQICRGIAANERLLVVTANGLGKSYILAAITIVWLTIRYPACSFATSGTERKMKRTYCKPVENLHENARVPLPGEYKSRPERIEIDGEPEHFFEAASPQDAGELEGVHAAYTLAIIEEADKKDVDAEVLDAMKSLVTDEQDRIIAIANPPKDETNSIYPILDEQDDPTSKWEVLEFSSFDSHNVQVELGNVDDEKVDGLATLHKIQDDWEDYNKEPWPGTETARTLSAPKLDADGTPVFSHSDALEDNPEFRTDLDQRWYRRRAGIIPPGGASKNRPFTIDDVNAAWNRDWQPVGRPQATGIDVARDGGDRTPVISVDGDVLEVRYEEPCHDYTAHADDVTDVLEDDPDNPMPIDAVGEGSGFADIMHQRFPETIRFKSLGVAEDSANYKDCWAEGVALLGKWLQNGGSINDRTLREELLVAARTLEYEEIHISSRGTNGEDVLKLTPKEKVKERLGRSPDYLDAAMQAIWGRDSGVTAGIPTATVSINGQESTSSNSGDDPTCPRCGGRLEPGRRQGTATCSDCGVSLERDVEEKSFEDSQIGQAVQELQDRFGGQF</sequence>
<dbReference type="Pfam" id="PF03237">
    <property type="entry name" value="Terminase_6N"/>
    <property type="match status" value="1"/>
</dbReference>
<dbReference type="Proteomes" id="UP000011693">
    <property type="component" value="Unassembled WGS sequence"/>
</dbReference>
<comment type="caution">
    <text evidence="2">The sequence shown here is derived from an EMBL/GenBank/DDBJ whole genome shotgun (WGS) entry which is preliminary data.</text>
</comment>
<dbReference type="OrthoDB" id="205871at2157"/>
<keyword evidence="3" id="KW-1185">Reference proteome</keyword>
<dbReference type="EMBL" id="AOIN01000080">
    <property type="protein sequence ID" value="ELY96753.1"/>
    <property type="molecule type" value="Genomic_DNA"/>
</dbReference>
<dbReference type="AlphaFoldDB" id="M0AH95"/>
<evidence type="ECO:0000256" key="1">
    <source>
        <dbReference type="SAM" id="MobiDB-lite"/>
    </source>
</evidence>
<reference evidence="2 3" key="1">
    <citation type="journal article" date="2014" name="PLoS Genet.">
        <title>Phylogenetically driven sequencing of extremely halophilic archaea reveals strategies for static and dynamic osmo-response.</title>
        <authorList>
            <person name="Becker E.A."/>
            <person name="Seitzer P.M."/>
            <person name="Tritt A."/>
            <person name="Larsen D."/>
            <person name="Krusor M."/>
            <person name="Yao A.I."/>
            <person name="Wu D."/>
            <person name="Madern D."/>
            <person name="Eisen J.A."/>
            <person name="Darling A.E."/>
            <person name="Facciotti M.T."/>
        </authorList>
    </citation>
    <scope>NUCLEOTIDE SEQUENCE [LARGE SCALE GENOMIC DNA]</scope>
    <source>
        <strain evidence="2 3">JCM 10990</strain>
    </source>
</reference>
<name>M0AH95_9EURY</name>
<proteinExistence type="predicted"/>
<accession>M0AH95</accession>
<dbReference type="PATRIC" id="fig|1227492.4.peg.3040"/>
<dbReference type="Gene3D" id="3.30.420.240">
    <property type="match status" value="1"/>
</dbReference>
<gene>
    <name evidence="2" type="ORF">C482_15301</name>
</gene>
<feature type="region of interest" description="Disordered" evidence="1">
    <location>
        <begin position="533"/>
        <end position="566"/>
    </location>
</feature>
<evidence type="ECO:0000313" key="2">
    <source>
        <dbReference type="EMBL" id="ELY96753.1"/>
    </source>
</evidence>